<dbReference type="PANTHER" id="PTHR10357:SF215">
    <property type="entry name" value="ALPHA-AMYLASE 1"/>
    <property type="match status" value="1"/>
</dbReference>
<keyword evidence="4" id="KW-0812">Transmembrane</keyword>
<dbReference type="SUPFAM" id="SSF51445">
    <property type="entry name" value="(Trans)glycosidases"/>
    <property type="match status" value="1"/>
</dbReference>
<sequence length="438" mass="49889">MKKIGLFSLLLVLLCSAVATAEERTWQDESIYVVTVDRFNNGDNTNDTDVNFNNPEGYYGGDFVGIAKRLEYMKEMGHTAIRLSPILQSEDYAGEKVTDYTKLNKHFGTEEDLKALVSDIHKQDMKIVVELMVMPALEAEAIAAGKWLVSEFGIDAIQLKKSSAVTSEFVSRFTEEVKSVNKDAAVFNFQAEESIDGFMDDAYYNELVKALVKPDQSLKSLYEASENADGLHYMDNADTRRFVNRVLEGNENLAIRLKMALMYMYTTPGIPSVYYGTEIALNGGETPDNRKLMDFKPDKKFLEYISRIGQMRQKLPVLRHGDIEFLYEKDGMLVFKRTYKDEVAVVAINNTTSTQKVQLTNDQLPEGKQLFGAFEEDIVRGSDDGYEVILDRETSNVFLVREKTGLNYGFIAGVLAVPIFFFFLFWYMKKRGERREKQ</sequence>
<comment type="cofactor">
    <cofactor evidence="1">
        <name>Ca(2+)</name>
        <dbReference type="ChEBI" id="CHEBI:29108"/>
    </cofactor>
</comment>
<keyword evidence="4" id="KW-1133">Transmembrane helix</keyword>
<dbReference type="Gene3D" id="2.60.40.1180">
    <property type="entry name" value="Golgi alpha-mannosidase II"/>
    <property type="match status" value="1"/>
</dbReference>
<keyword evidence="8" id="KW-1185">Reference proteome</keyword>
<organism evidence="7 8">
    <name type="scientific">Priestia taiwanensis</name>
    <dbReference type="NCBI Taxonomy" id="1347902"/>
    <lineage>
        <taxon>Bacteria</taxon>
        <taxon>Bacillati</taxon>
        <taxon>Bacillota</taxon>
        <taxon>Bacilli</taxon>
        <taxon>Bacillales</taxon>
        <taxon>Bacillaceae</taxon>
        <taxon>Priestia</taxon>
    </lineage>
</organism>
<protein>
    <submittedName>
        <fullName evidence="7">Alpha-amylase</fullName>
    </submittedName>
</protein>
<keyword evidence="4" id="KW-0472">Membrane</keyword>
<feature type="domain" description="Glycosyl hydrolase family 13 catalytic" evidence="6">
    <location>
        <begin position="33"/>
        <end position="312"/>
    </location>
</feature>
<feature type="chain" id="PRO_5037043603" evidence="5">
    <location>
        <begin position="22"/>
        <end position="438"/>
    </location>
</feature>
<evidence type="ECO:0000256" key="5">
    <source>
        <dbReference type="SAM" id="SignalP"/>
    </source>
</evidence>
<dbReference type="Pfam" id="PF22026">
    <property type="entry name" value="Alpha-amylase_C_2"/>
    <property type="match status" value="1"/>
</dbReference>
<evidence type="ECO:0000256" key="1">
    <source>
        <dbReference type="ARBA" id="ARBA00001913"/>
    </source>
</evidence>
<evidence type="ECO:0000313" key="7">
    <source>
        <dbReference type="EMBL" id="GGE72427.1"/>
    </source>
</evidence>
<dbReference type="SMART" id="SM00642">
    <property type="entry name" value="Aamy"/>
    <property type="match status" value="1"/>
</dbReference>
<keyword evidence="3 5" id="KW-0732">Signal</keyword>
<dbReference type="GO" id="GO:0046872">
    <property type="term" value="F:metal ion binding"/>
    <property type="evidence" value="ECO:0007669"/>
    <property type="project" value="UniProtKB-KW"/>
</dbReference>
<evidence type="ECO:0000256" key="3">
    <source>
        <dbReference type="ARBA" id="ARBA00022729"/>
    </source>
</evidence>
<dbReference type="Pfam" id="PF00128">
    <property type="entry name" value="Alpha-amylase"/>
    <property type="match status" value="2"/>
</dbReference>
<dbReference type="Proteomes" id="UP000605259">
    <property type="component" value="Unassembled WGS sequence"/>
</dbReference>
<feature type="signal peptide" evidence="5">
    <location>
        <begin position="1"/>
        <end position="21"/>
    </location>
</feature>
<evidence type="ECO:0000256" key="4">
    <source>
        <dbReference type="SAM" id="Phobius"/>
    </source>
</evidence>
<feature type="transmembrane region" description="Helical" evidence="4">
    <location>
        <begin position="408"/>
        <end position="428"/>
    </location>
</feature>
<dbReference type="GO" id="GO:0005975">
    <property type="term" value="P:carbohydrate metabolic process"/>
    <property type="evidence" value="ECO:0007669"/>
    <property type="project" value="InterPro"/>
</dbReference>
<proteinExistence type="predicted"/>
<dbReference type="Gene3D" id="3.20.20.80">
    <property type="entry name" value="Glycosidases"/>
    <property type="match status" value="2"/>
</dbReference>
<dbReference type="AlphaFoldDB" id="A0A917AUW0"/>
<dbReference type="PANTHER" id="PTHR10357">
    <property type="entry name" value="ALPHA-AMYLASE FAMILY MEMBER"/>
    <property type="match status" value="1"/>
</dbReference>
<evidence type="ECO:0000313" key="8">
    <source>
        <dbReference type="Proteomes" id="UP000605259"/>
    </source>
</evidence>
<dbReference type="InterPro" id="IPR017853">
    <property type="entry name" value="GH"/>
</dbReference>
<evidence type="ECO:0000259" key="6">
    <source>
        <dbReference type="SMART" id="SM00642"/>
    </source>
</evidence>
<accession>A0A917AUW0</accession>
<dbReference type="EMBL" id="BMFK01000001">
    <property type="protein sequence ID" value="GGE72427.1"/>
    <property type="molecule type" value="Genomic_DNA"/>
</dbReference>
<dbReference type="RefSeq" id="WP_188388478.1">
    <property type="nucleotide sequence ID" value="NZ_BMFK01000001.1"/>
</dbReference>
<reference evidence="7" key="2">
    <citation type="submission" date="2020-09" db="EMBL/GenBank/DDBJ databases">
        <authorList>
            <person name="Sun Q."/>
            <person name="Zhou Y."/>
        </authorList>
    </citation>
    <scope>NUCLEOTIDE SEQUENCE</scope>
    <source>
        <strain evidence="7">CGMCC 1.12698</strain>
    </source>
</reference>
<name>A0A917AUW0_9BACI</name>
<reference evidence="7" key="1">
    <citation type="journal article" date="2014" name="Int. J. Syst. Evol. Microbiol.">
        <title>Complete genome sequence of Corynebacterium casei LMG S-19264T (=DSM 44701T), isolated from a smear-ripened cheese.</title>
        <authorList>
            <consortium name="US DOE Joint Genome Institute (JGI-PGF)"/>
            <person name="Walter F."/>
            <person name="Albersmeier A."/>
            <person name="Kalinowski J."/>
            <person name="Ruckert C."/>
        </authorList>
    </citation>
    <scope>NUCLEOTIDE SEQUENCE</scope>
    <source>
        <strain evidence="7">CGMCC 1.12698</strain>
    </source>
</reference>
<gene>
    <name evidence="7" type="ORF">GCM10007140_22920</name>
</gene>
<keyword evidence="2" id="KW-0479">Metal-binding</keyword>
<dbReference type="InterPro" id="IPR054174">
    <property type="entry name" value="Alpha-amylase-like_C"/>
</dbReference>
<evidence type="ECO:0000256" key="2">
    <source>
        <dbReference type="ARBA" id="ARBA00022723"/>
    </source>
</evidence>
<dbReference type="SUPFAM" id="SSF51011">
    <property type="entry name" value="Glycosyl hydrolase domain"/>
    <property type="match status" value="1"/>
</dbReference>
<dbReference type="InterPro" id="IPR006047">
    <property type="entry name" value="GH13_cat_dom"/>
</dbReference>
<dbReference type="InterPro" id="IPR013780">
    <property type="entry name" value="Glyco_hydro_b"/>
</dbReference>
<comment type="caution">
    <text evidence="7">The sequence shown here is derived from an EMBL/GenBank/DDBJ whole genome shotgun (WGS) entry which is preliminary data.</text>
</comment>